<keyword evidence="2" id="KW-1185">Reference proteome</keyword>
<reference evidence="2" key="1">
    <citation type="journal article" date="2008" name="Nat. Genet.">
        <title>The Pristionchus pacificus genome provides a unique perspective on nematode lifestyle and parasitism.</title>
        <authorList>
            <person name="Dieterich C."/>
            <person name="Clifton S.W."/>
            <person name="Schuster L.N."/>
            <person name="Chinwalla A."/>
            <person name="Delehaunty K."/>
            <person name="Dinkelacker I."/>
            <person name="Fulton L."/>
            <person name="Fulton R."/>
            <person name="Godfrey J."/>
            <person name="Minx P."/>
            <person name="Mitreva M."/>
            <person name="Roeseler W."/>
            <person name="Tian H."/>
            <person name="Witte H."/>
            <person name="Yang S.P."/>
            <person name="Wilson R.K."/>
            <person name="Sommer R.J."/>
        </authorList>
    </citation>
    <scope>NUCLEOTIDE SEQUENCE [LARGE SCALE GENOMIC DNA]</scope>
    <source>
        <strain evidence="2">PS312</strain>
    </source>
</reference>
<accession>A0A2A6CRB0</accession>
<name>A0A2A6CRB0_PRIPA</name>
<reference evidence="1" key="2">
    <citation type="submission" date="2022-06" db="UniProtKB">
        <authorList>
            <consortium name="EnsemblMetazoa"/>
        </authorList>
    </citation>
    <scope>IDENTIFICATION</scope>
    <source>
        <strain evidence="1">PS312</strain>
    </source>
</reference>
<sequence length="67" mass="7888">MYCHHQSSTGFQDESYDMQYQLFDPLLNKWQAHGMYYNCPLFYFDCVAINNKVVNFGIEAPGKLKNI</sequence>
<dbReference type="EnsemblMetazoa" id="PPA14198.1">
    <property type="protein sequence ID" value="PPA14198.1"/>
    <property type="gene ID" value="WBGene00103752"/>
</dbReference>
<organism evidence="1 2">
    <name type="scientific">Pristionchus pacificus</name>
    <name type="common">Parasitic nematode worm</name>
    <dbReference type="NCBI Taxonomy" id="54126"/>
    <lineage>
        <taxon>Eukaryota</taxon>
        <taxon>Metazoa</taxon>
        <taxon>Ecdysozoa</taxon>
        <taxon>Nematoda</taxon>
        <taxon>Chromadorea</taxon>
        <taxon>Rhabditida</taxon>
        <taxon>Rhabditina</taxon>
        <taxon>Diplogasteromorpha</taxon>
        <taxon>Diplogasteroidea</taxon>
        <taxon>Neodiplogasteridae</taxon>
        <taxon>Pristionchus</taxon>
    </lineage>
</organism>
<protein>
    <submittedName>
        <fullName evidence="1">Uncharacterized protein</fullName>
    </submittedName>
</protein>
<dbReference type="Proteomes" id="UP000005239">
    <property type="component" value="Unassembled WGS sequence"/>
</dbReference>
<evidence type="ECO:0000313" key="2">
    <source>
        <dbReference type="Proteomes" id="UP000005239"/>
    </source>
</evidence>
<accession>A0A8R1YFZ0</accession>
<evidence type="ECO:0000313" key="1">
    <source>
        <dbReference type="EnsemblMetazoa" id="PPA14198.1"/>
    </source>
</evidence>
<dbReference type="AlphaFoldDB" id="A0A2A6CRB0"/>
<gene>
    <name evidence="1" type="primary">WBGene00103752</name>
</gene>
<proteinExistence type="predicted"/>